<evidence type="ECO:0000313" key="2">
    <source>
        <dbReference type="Proteomes" id="UP000317940"/>
    </source>
</evidence>
<proteinExistence type="predicted"/>
<dbReference type="EMBL" id="VIWT01000003">
    <property type="protein sequence ID" value="TWF90192.1"/>
    <property type="molecule type" value="Genomic_DNA"/>
</dbReference>
<dbReference type="RefSeq" id="WP_145909416.1">
    <property type="nucleotide sequence ID" value="NZ_BAAAMZ010000001.1"/>
</dbReference>
<accession>A0A561TSW6</accession>
<dbReference type="AlphaFoldDB" id="A0A561TSW6"/>
<comment type="caution">
    <text evidence="1">The sequence shown here is derived from an EMBL/GenBank/DDBJ whole genome shotgun (WGS) entry which is preliminary data.</text>
</comment>
<dbReference type="Proteomes" id="UP000317940">
    <property type="component" value="Unassembled WGS sequence"/>
</dbReference>
<keyword evidence="2" id="KW-1185">Reference proteome</keyword>
<name>A0A561TSW6_9ACTN</name>
<dbReference type="PROSITE" id="PS51257">
    <property type="entry name" value="PROKAR_LIPOPROTEIN"/>
    <property type="match status" value="1"/>
</dbReference>
<reference evidence="1 2" key="1">
    <citation type="submission" date="2019-06" db="EMBL/GenBank/DDBJ databases">
        <title>Sequencing the genomes of 1000 actinobacteria strains.</title>
        <authorList>
            <person name="Klenk H.-P."/>
        </authorList>
    </citation>
    <scope>NUCLEOTIDE SEQUENCE [LARGE SCALE GENOMIC DNA]</scope>
    <source>
        <strain evidence="1 2">DSM 44826</strain>
    </source>
</reference>
<organism evidence="1 2">
    <name type="scientific">Kitasatospora viridis</name>
    <dbReference type="NCBI Taxonomy" id="281105"/>
    <lineage>
        <taxon>Bacteria</taxon>
        <taxon>Bacillati</taxon>
        <taxon>Actinomycetota</taxon>
        <taxon>Actinomycetes</taxon>
        <taxon>Kitasatosporales</taxon>
        <taxon>Streptomycetaceae</taxon>
        <taxon>Kitasatospora</taxon>
    </lineage>
</organism>
<protein>
    <submittedName>
        <fullName evidence="1">Uncharacterized protein</fullName>
    </submittedName>
</protein>
<sequence length="206" mass="22017">MADREGAAAGTPPWIVAACPVDPELAAQVADLSLLDWADFDLTEAATTALGWPSTGDLPGPLGERCHTPAGHLVHGEGCFSLPFAYEYFVDPAGELATDPWAGRPGWQCRADPPPGALDARLDAVAATFSALIGPPDHDVVHHPGGPARGRRWRHRIWRRGDNLLAVARGQDPLCYAPFEHAFVRIQPLPAHAPLPPTVELPDFLG</sequence>
<evidence type="ECO:0000313" key="1">
    <source>
        <dbReference type="EMBL" id="TWF90192.1"/>
    </source>
</evidence>
<dbReference type="OrthoDB" id="3522501at2"/>
<gene>
    <name evidence="1" type="ORF">FHX73_13236</name>
</gene>